<protein>
    <submittedName>
        <fullName evidence="1">Uncharacterized protein</fullName>
    </submittedName>
</protein>
<dbReference type="Proteomes" id="UP000199230">
    <property type="component" value="Unassembled WGS sequence"/>
</dbReference>
<sequence length="183" mass="22368">MQYIPGENIFEKFFAQRESLIFQYKKGDLNKREYIEESHAYLVNQDVKPFKNVDAFEKAVFNYQYYNIMAKYFHMKSEMLKTSAKHPELARQYSEKRDKHYHLKDKMTLRAVELKDYYDLEAYYIKVSSVQLKKVLYEIIFHEHPDVVFHSKSRWLRERLEREGVFANTTKRSVIEQYVNEKY</sequence>
<dbReference type="Pfam" id="PF20353">
    <property type="entry name" value="DUF6648"/>
    <property type="match status" value="1"/>
</dbReference>
<evidence type="ECO:0000313" key="2">
    <source>
        <dbReference type="Proteomes" id="UP000199230"/>
    </source>
</evidence>
<organism evidence="1 2">
    <name type="scientific">Tindallia californiensis</name>
    <dbReference type="NCBI Taxonomy" id="159292"/>
    <lineage>
        <taxon>Bacteria</taxon>
        <taxon>Bacillati</taxon>
        <taxon>Bacillota</taxon>
        <taxon>Clostridia</taxon>
        <taxon>Peptostreptococcales</taxon>
        <taxon>Tindalliaceae</taxon>
        <taxon>Tindallia</taxon>
    </lineage>
</organism>
<gene>
    <name evidence="1" type="ORF">SAMN05192546_101247</name>
</gene>
<dbReference type="RefSeq" id="WP_093310139.1">
    <property type="nucleotide sequence ID" value="NZ_FNPV01000001.1"/>
</dbReference>
<dbReference type="AlphaFoldDB" id="A0A1H3IQD2"/>
<accession>A0A1H3IQD2</accession>
<dbReference type="InterPro" id="IPR046590">
    <property type="entry name" value="DUF6648"/>
</dbReference>
<reference evidence="1 2" key="1">
    <citation type="submission" date="2016-10" db="EMBL/GenBank/DDBJ databases">
        <authorList>
            <person name="de Groot N.N."/>
        </authorList>
    </citation>
    <scope>NUCLEOTIDE SEQUENCE [LARGE SCALE GENOMIC DNA]</scope>
    <source>
        <strain evidence="1 2">APO</strain>
    </source>
</reference>
<proteinExistence type="predicted"/>
<keyword evidence="2" id="KW-1185">Reference proteome</keyword>
<evidence type="ECO:0000313" key="1">
    <source>
        <dbReference type="EMBL" id="SDY29920.1"/>
    </source>
</evidence>
<dbReference type="OrthoDB" id="1705959at2"/>
<name>A0A1H3IQD2_9FIRM</name>
<dbReference type="STRING" id="159292.SAMN05192546_101247"/>
<dbReference type="EMBL" id="FNPV01000001">
    <property type="protein sequence ID" value="SDY29920.1"/>
    <property type="molecule type" value="Genomic_DNA"/>
</dbReference>